<evidence type="ECO:0000313" key="2">
    <source>
        <dbReference type="EMBL" id="TPH14044.1"/>
    </source>
</evidence>
<proteinExistence type="predicted"/>
<feature type="transmembrane region" description="Helical" evidence="1">
    <location>
        <begin position="50"/>
        <end position="69"/>
    </location>
</feature>
<keyword evidence="1" id="KW-0812">Transmembrane</keyword>
<dbReference type="InterPro" id="IPR009305">
    <property type="entry name" value="Mpo1-like"/>
</dbReference>
<dbReference type="OrthoDB" id="7356072at2"/>
<name>A0A502KS55_9GAMM</name>
<evidence type="ECO:0000313" key="3">
    <source>
        <dbReference type="Proteomes" id="UP000315303"/>
    </source>
</evidence>
<dbReference type="Proteomes" id="UP000315303">
    <property type="component" value="Unassembled WGS sequence"/>
</dbReference>
<dbReference type="PANTHER" id="PTHR34205">
    <property type="entry name" value="TRANSMEMBRANE PROTEIN"/>
    <property type="match status" value="1"/>
</dbReference>
<comment type="caution">
    <text evidence="2">The sequence shown here is derived from an EMBL/GenBank/DDBJ whole genome shotgun (WGS) entry which is preliminary data.</text>
</comment>
<dbReference type="AlphaFoldDB" id="A0A502KS55"/>
<evidence type="ECO:0000256" key="1">
    <source>
        <dbReference type="SAM" id="Phobius"/>
    </source>
</evidence>
<keyword evidence="1" id="KW-1133">Transmembrane helix</keyword>
<keyword evidence="3" id="KW-1185">Reference proteome</keyword>
<keyword evidence="1" id="KW-0472">Membrane</keyword>
<organism evidence="2 3">
    <name type="scientific">Litorilituus lipolyticus</name>
    <dbReference type="NCBI Taxonomy" id="2491017"/>
    <lineage>
        <taxon>Bacteria</taxon>
        <taxon>Pseudomonadati</taxon>
        <taxon>Pseudomonadota</taxon>
        <taxon>Gammaproteobacteria</taxon>
        <taxon>Alteromonadales</taxon>
        <taxon>Colwelliaceae</taxon>
        <taxon>Litorilituus</taxon>
    </lineage>
</organism>
<reference evidence="2 3" key="1">
    <citation type="submission" date="2019-01" db="EMBL/GenBank/DDBJ databases">
        <title>Litorilituus lipolytica sp. nov., isolated from intertidal sand of the Yellow Sea in China.</title>
        <authorList>
            <person name="Liu A."/>
        </authorList>
    </citation>
    <scope>NUCLEOTIDE SEQUENCE [LARGE SCALE GENOMIC DNA]</scope>
    <source>
        <strain evidence="2 3">RZ04</strain>
    </source>
</reference>
<dbReference type="PANTHER" id="PTHR34205:SF2">
    <property type="entry name" value="DUF962 DOMAIN-CONTAINING PROTEIN"/>
    <property type="match status" value="1"/>
</dbReference>
<feature type="transmembrane region" description="Helical" evidence="1">
    <location>
        <begin position="27"/>
        <end position="44"/>
    </location>
</feature>
<dbReference type="Pfam" id="PF06127">
    <property type="entry name" value="Mpo1-like"/>
    <property type="match status" value="1"/>
</dbReference>
<sequence>MSKQYQSFSEFYPFYLSQHQNLTCRRLHFIGSFLIILLAAYALFTYSYALLWLMPVIGYGFAWLGHFIFEKNKPATFTYPLYSLMGDWVMFKDILTGKLKF</sequence>
<gene>
    <name evidence="2" type="ORF">EPA86_13135</name>
</gene>
<dbReference type="EMBL" id="SAWY01000027">
    <property type="protein sequence ID" value="TPH14044.1"/>
    <property type="molecule type" value="Genomic_DNA"/>
</dbReference>
<dbReference type="RefSeq" id="WP_140604316.1">
    <property type="nucleotide sequence ID" value="NZ_SAWY01000027.1"/>
</dbReference>
<accession>A0A502KS55</accession>
<protein>
    <submittedName>
        <fullName evidence="2">DUF962 domain-containing protein</fullName>
    </submittedName>
</protein>